<dbReference type="RefSeq" id="WP_305107190.1">
    <property type="nucleotide sequence ID" value="NZ_JAUTWS010000045.1"/>
</dbReference>
<evidence type="ECO:0000313" key="1">
    <source>
        <dbReference type="EMBL" id="MDO9712335.1"/>
    </source>
</evidence>
<gene>
    <name evidence="1" type="ORF">Q7A36_28595</name>
</gene>
<dbReference type="PANTHER" id="PTHR48100:SF2">
    <property type="entry name" value="CONSERVED PROTEIN"/>
    <property type="match status" value="1"/>
</dbReference>
<accession>A0ABT9E8R4</accession>
<dbReference type="SUPFAM" id="SSF53254">
    <property type="entry name" value="Phosphoglycerate mutase-like"/>
    <property type="match status" value="1"/>
</dbReference>
<dbReference type="InterPro" id="IPR029033">
    <property type="entry name" value="His_PPase_superfam"/>
</dbReference>
<dbReference type="EC" id="3.1.3.-" evidence="1"/>
<evidence type="ECO:0000313" key="2">
    <source>
        <dbReference type="Proteomes" id="UP001243009"/>
    </source>
</evidence>
<name>A0ABT9E8R4_9PROT</name>
<dbReference type="EMBL" id="JAUTWS010000045">
    <property type="protein sequence ID" value="MDO9712335.1"/>
    <property type="molecule type" value="Genomic_DNA"/>
</dbReference>
<dbReference type="InterPro" id="IPR013078">
    <property type="entry name" value="His_Pase_superF_clade-1"/>
</dbReference>
<organism evidence="1 2">
    <name type="scientific">Paracraurococcus lichenis</name>
    <dbReference type="NCBI Taxonomy" id="3064888"/>
    <lineage>
        <taxon>Bacteria</taxon>
        <taxon>Pseudomonadati</taxon>
        <taxon>Pseudomonadota</taxon>
        <taxon>Alphaproteobacteria</taxon>
        <taxon>Acetobacterales</taxon>
        <taxon>Roseomonadaceae</taxon>
        <taxon>Paracraurococcus</taxon>
    </lineage>
</organism>
<dbReference type="GO" id="GO:0016787">
    <property type="term" value="F:hydrolase activity"/>
    <property type="evidence" value="ECO:0007669"/>
    <property type="project" value="UniProtKB-KW"/>
</dbReference>
<comment type="caution">
    <text evidence="1">The sequence shown here is derived from an EMBL/GenBank/DDBJ whole genome shotgun (WGS) entry which is preliminary data.</text>
</comment>
<sequence>MAASILLVRHATHPLVGKVLCGRAPGVSLGAAGRDQAARLGAALAGRHPAAICTSPVERARDTADAIAAACRVPASLDDALDEIDFGDWTGQSFDRLAGDPAWARWNAARGEACPPGGESMHQAQARAVAGIQRLRTAHPDGTVVAVSHADVIKAVLMWCLGLPLDRYHAFDIDPASVSTLLLWDGGGKVVRMNEGIAA</sequence>
<dbReference type="Gene3D" id="3.40.50.1240">
    <property type="entry name" value="Phosphoglycerate mutase-like"/>
    <property type="match status" value="1"/>
</dbReference>
<keyword evidence="2" id="KW-1185">Reference proteome</keyword>
<dbReference type="PANTHER" id="PTHR48100">
    <property type="entry name" value="BROAD-SPECIFICITY PHOSPHATASE YOR283W-RELATED"/>
    <property type="match status" value="1"/>
</dbReference>
<protein>
    <submittedName>
        <fullName evidence="1">Histidine phosphatase family protein</fullName>
        <ecNumber evidence="1">3.1.3.-</ecNumber>
    </submittedName>
</protein>
<keyword evidence="1" id="KW-0378">Hydrolase</keyword>
<reference evidence="1 2" key="1">
    <citation type="submission" date="2023-08" db="EMBL/GenBank/DDBJ databases">
        <title>The draft genome sequence of Paracraurococcus sp. LOR1-02.</title>
        <authorList>
            <person name="Kingkaew E."/>
            <person name="Tanasupawat S."/>
        </authorList>
    </citation>
    <scope>NUCLEOTIDE SEQUENCE [LARGE SCALE GENOMIC DNA]</scope>
    <source>
        <strain evidence="1 2">LOR1-02</strain>
    </source>
</reference>
<proteinExistence type="predicted"/>
<dbReference type="InterPro" id="IPR050275">
    <property type="entry name" value="PGM_Phosphatase"/>
</dbReference>
<dbReference type="SMART" id="SM00855">
    <property type="entry name" value="PGAM"/>
    <property type="match status" value="1"/>
</dbReference>
<dbReference type="Proteomes" id="UP001243009">
    <property type="component" value="Unassembled WGS sequence"/>
</dbReference>
<dbReference type="Pfam" id="PF00300">
    <property type="entry name" value="His_Phos_1"/>
    <property type="match status" value="1"/>
</dbReference>
<dbReference type="CDD" id="cd07067">
    <property type="entry name" value="HP_PGM_like"/>
    <property type="match status" value="1"/>
</dbReference>